<dbReference type="PANTHER" id="PTHR24321:SF14">
    <property type="entry name" value="SHORT-CHAIN TYPE DEHYDROGENASE_REDUCTASE BLR2146-RELATED"/>
    <property type="match status" value="1"/>
</dbReference>
<dbReference type="Gene3D" id="3.40.50.720">
    <property type="entry name" value="NAD(P)-binding Rossmann-like Domain"/>
    <property type="match status" value="1"/>
</dbReference>
<evidence type="ECO:0000256" key="2">
    <source>
        <dbReference type="ARBA" id="ARBA00023002"/>
    </source>
</evidence>
<proteinExistence type="inferred from homology"/>
<reference evidence="3" key="2">
    <citation type="submission" date="2021-08" db="EMBL/GenBank/DDBJ databases">
        <authorList>
            <person name="Tani A."/>
            <person name="Ola A."/>
            <person name="Ogura Y."/>
            <person name="Katsura K."/>
            <person name="Hayashi T."/>
        </authorList>
    </citation>
    <scope>NUCLEOTIDE SEQUENCE</scope>
    <source>
        <strain evidence="3">DSM 17168</strain>
    </source>
</reference>
<dbReference type="Proteomes" id="UP001055153">
    <property type="component" value="Unassembled WGS sequence"/>
</dbReference>
<accession>A0ABQ4S738</accession>
<evidence type="ECO:0000313" key="4">
    <source>
        <dbReference type="Proteomes" id="UP001055153"/>
    </source>
</evidence>
<keyword evidence="2" id="KW-0560">Oxidoreductase</keyword>
<dbReference type="CDD" id="cd05233">
    <property type="entry name" value="SDR_c"/>
    <property type="match status" value="1"/>
</dbReference>
<evidence type="ECO:0000256" key="1">
    <source>
        <dbReference type="ARBA" id="ARBA00006484"/>
    </source>
</evidence>
<sequence>MTQPPAFDGNRRLAGQTCIVTGAASGIGRAIARLFARHGAHVVVADVTETVLEGGEPTVGLITREGGSAVFRRTDVSDAQAVEALVDEAARLTGRLDVIVNNACIRHARRLTELEEGDWDRVMAVNLKGVFICCRAAARRMLTQEIRNEARGRIVNLSSQHGMIAAPDDLAYGVAKAGVAYLTGQVAADYAGQGIICNAVAPGKIVTGQGGRLLDEAVLDRARRRTPWPRLGHPDDVARAALFLASGEASFVTGINLMVDGGWMAA</sequence>
<dbReference type="RefSeq" id="WP_238233874.1">
    <property type="nucleotide sequence ID" value="NZ_BPQQ01000010.1"/>
</dbReference>
<comment type="similarity">
    <text evidence="1">Belongs to the short-chain dehydrogenases/reductases (SDR) family.</text>
</comment>
<dbReference type="PANTHER" id="PTHR24321">
    <property type="entry name" value="DEHYDROGENASES, SHORT CHAIN"/>
    <property type="match status" value="1"/>
</dbReference>
<gene>
    <name evidence="3" type="primary">ycdF_1</name>
    <name evidence="3" type="ORF">GMJLKIPL_0903</name>
</gene>
<dbReference type="PRINTS" id="PR00080">
    <property type="entry name" value="SDRFAMILY"/>
</dbReference>
<dbReference type="NCBIfam" id="NF005559">
    <property type="entry name" value="PRK07231.1"/>
    <property type="match status" value="1"/>
</dbReference>
<organism evidence="3 4">
    <name type="scientific">Methylobacterium isbiliense</name>
    <dbReference type="NCBI Taxonomy" id="315478"/>
    <lineage>
        <taxon>Bacteria</taxon>
        <taxon>Pseudomonadati</taxon>
        <taxon>Pseudomonadota</taxon>
        <taxon>Alphaproteobacteria</taxon>
        <taxon>Hyphomicrobiales</taxon>
        <taxon>Methylobacteriaceae</taxon>
        <taxon>Methylobacterium</taxon>
    </lineage>
</organism>
<dbReference type="PROSITE" id="PS00061">
    <property type="entry name" value="ADH_SHORT"/>
    <property type="match status" value="1"/>
</dbReference>
<name>A0ABQ4S738_9HYPH</name>
<dbReference type="SUPFAM" id="SSF51735">
    <property type="entry name" value="NAD(P)-binding Rossmann-fold domains"/>
    <property type="match status" value="1"/>
</dbReference>
<dbReference type="InterPro" id="IPR036291">
    <property type="entry name" value="NAD(P)-bd_dom_sf"/>
</dbReference>
<protein>
    <submittedName>
        <fullName evidence="3">Glucose 1-dehydrogenase 2</fullName>
    </submittedName>
</protein>
<dbReference type="EMBL" id="BPQQ01000010">
    <property type="protein sequence ID" value="GJD98990.1"/>
    <property type="molecule type" value="Genomic_DNA"/>
</dbReference>
<reference evidence="3" key="1">
    <citation type="journal article" date="2021" name="Front. Microbiol.">
        <title>Comprehensive Comparative Genomics and Phenotyping of Methylobacterium Species.</title>
        <authorList>
            <person name="Alessa O."/>
            <person name="Ogura Y."/>
            <person name="Fujitani Y."/>
            <person name="Takami H."/>
            <person name="Hayashi T."/>
            <person name="Sahin N."/>
            <person name="Tani A."/>
        </authorList>
    </citation>
    <scope>NUCLEOTIDE SEQUENCE</scope>
    <source>
        <strain evidence="3">DSM 17168</strain>
    </source>
</reference>
<dbReference type="PRINTS" id="PR00081">
    <property type="entry name" value="GDHRDH"/>
</dbReference>
<dbReference type="Pfam" id="PF13561">
    <property type="entry name" value="adh_short_C2"/>
    <property type="match status" value="1"/>
</dbReference>
<evidence type="ECO:0000313" key="3">
    <source>
        <dbReference type="EMBL" id="GJD98990.1"/>
    </source>
</evidence>
<dbReference type="InterPro" id="IPR002347">
    <property type="entry name" value="SDR_fam"/>
</dbReference>
<comment type="caution">
    <text evidence="3">The sequence shown here is derived from an EMBL/GenBank/DDBJ whole genome shotgun (WGS) entry which is preliminary data.</text>
</comment>
<dbReference type="InterPro" id="IPR020904">
    <property type="entry name" value="Sc_DH/Rdtase_CS"/>
</dbReference>
<keyword evidence="4" id="KW-1185">Reference proteome</keyword>